<dbReference type="EMBL" id="FOXB01000034">
    <property type="protein sequence ID" value="SFP70930.1"/>
    <property type="molecule type" value="Genomic_DNA"/>
</dbReference>
<dbReference type="STRING" id="223786.SAMN05216234_13425"/>
<keyword evidence="2" id="KW-1185">Reference proteome</keyword>
<evidence type="ECO:0000313" key="1">
    <source>
        <dbReference type="EMBL" id="SFP70930.1"/>
    </source>
</evidence>
<name>A0A1I5SJJ3_9BACT</name>
<dbReference type="PANTHER" id="PTHR32071">
    <property type="entry name" value="TRANSCRIPTIONAL REGULATORY PROTEIN"/>
    <property type="match status" value="1"/>
</dbReference>
<gene>
    <name evidence="1" type="ORF">SAMN05216234_13425</name>
</gene>
<evidence type="ECO:0008006" key="3">
    <source>
        <dbReference type="Google" id="ProtNLM"/>
    </source>
</evidence>
<proteinExistence type="predicted"/>
<dbReference type="AlphaFoldDB" id="A0A1I5SJJ3"/>
<evidence type="ECO:0000313" key="2">
    <source>
        <dbReference type="Proteomes" id="UP000199227"/>
    </source>
</evidence>
<reference evidence="1 2" key="1">
    <citation type="submission" date="2016-10" db="EMBL/GenBank/DDBJ databases">
        <authorList>
            <person name="de Groot N.N."/>
        </authorList>
    </citation>
    <scope>NUCLEOTIDE SEQUENCE [LARGE SCALE GENOMIC DNA]</scope>
    <source>
        <strain evidence="1 2">EP1-55-1</strain>
    </source>
</reference>
<accession>A0A1I5SJJ3</accession>
<dbReference type="Gene3D" id="1.10.10.60">
    <property type="entry name" value="Homeodomain-like"/>
    <property type="match status" value="1"/>
</dbReference>
<sequence>MGMDVAAVQDVAAINFIAASKPLKEALKSANLLKSLKFNTLISGDIGTGRHTLARVIMPDAPIVKGEDPELYTYIENHSQLIVDGIENIELISKFFQSVQKYETHIVAISTGNNIGAEYQSFFSVSIVLPPLHERPEDIKPLSEKFLQEACQLFGCSLPEKFDLDIEHLDISKNAFSLRKSVYLQCLALQVGFNDILNLNEIYLLRKMEEEKENIYKNELLLFEVPLIRAGMKKFKSQLKMSQAFGLNRNTLRKKINEWKDYIDD</sequence>
<organism evidence="1 2">
    <name type="scientific">Hydrogenimonas thermophila</name>
    <dbReference type="NCBI Taxonomy" id="223786"/>
    <lineage>
        <taxon>Bacteria</taxon>
        <taxon>Pseudomonadati</taxon>
        <taxon>Campylobacterota</taxon>
        <taxon>Epsilonproteobacteria</taxon>
        <taxon>Campylobacterales</taxon>
        <taxon>Hydrogenimonadaceae</taxon>
        <taxon>Hydrogenimonas</taxon>
    </lineage>
</organism>
<dbReference type="InterPro" id="IPR027417">
    <property type="entry name" value="P-loop_NTPase"/>
</dbReference>
<dbReference type="SUPFAM" id="SSF52540">
    <property type="entry name" value="P-loop containing nucleoside triphosphate hydrolases"/>
    <property type="match status" value="1"/>
</dbReference>
<dbReference type="Proteomes" id="UP000199227">
    <property type="component" value="Unassembled WGS sequence"/>
</dbReference>
<protein>
    <recommendedName>
        <fullName evidence="3">Regulatory protein, Fis family</fullName>
    </recommendedName>
</protein>